<protein>
    <recommendedName>
        <fullName evidence="6">HOOK N-terminal domain-containing protein</fullName>
    </recommendedName>
</protein>
<dbReference type="PANTHER" id="PTHR18947">
    <property type="entry name" value="HOOK PROTEINS"/>
    <property type="match status" value="1"/>
</dbReference>
<accession>A0A370TSA9</accession>
<gene>
    <name evidence="7" type="ORF">BP5553_02755</name>
</gene>
<dbReference type="GO" id="GO:0051959">
    <property type="term" value="F:dynein light intermediate chain binding"/>
    <property type="evidence" value="ECO:0007669"/>
    <property type="project" value="TreeGrafter"/>
</dbReference>
<evidence type="ECO:0000313" key="8">
    <source>
        <dbReference type="Proteomes" id="UP000254866"/>
    </source>
</evidence>
<evidence type="ECO:0000256" key="1">
    <source>
        <dbReference type="ARBA" id="ARBA00004496"/>
    </source>
</evidence>
<comment type="subcellular location">
    <subcellularLocation>
        <location evidence="1">Cytoplasm</location>
    </subcellularLocation>
</comment>
<dbReference type="RefSeq" id="XP_031871071.1">
    <property type="nucleotide sequence ID" value="XM_032011378.1"/>
</dbReference>
<keyword evidence="2" id="KW-0963">Cytoplasm</keyword>
<dbReference type="AlphaFoldDB" id="A0A370TSA9"/>
<evidence type="ECO:0000256" key="4">
    <source>
        <dbReference type="SAM" id="Coils"/>
    </source>
</evidence>
<keyword evidence="8" id="KW-1185">Reference proteome</keyword>
<dbReference type="GeneID" id="43595604"/>
<organism evidence="7 8">
    <name type="scientific">Venustampulla echinocandica</name>
    <dbReference type="NCBI Taxonomy" id="2656787"/>
    <lineage>
        <taxon>Eukaryota</taxon>
        <taxon>Fungi</taxon>
        <taxon>Dikarya</taxon>
        <taxon>Ascomycota</taxon>
        <taxon>Pezizomycotina</taxon>
        <taxon>Leotiomycetes</taxon>
        <taxon>Helotiales</taxon>
        <taxon>Pleuroascaceae</taxon>
        <taxon>Venustampulla</taxon>
    </lineage>
</organism>
<dbReference type="Pfam" id="PF19047">
    <property type="entry name" value="HOOK_N"/>
    <property type="match status" value="1"/>
</dbReference>
<feature type="region of interest" description="Disordered" evidence="5">
    <location>
        <begin position="654"/>
        <end position="683"/>
    </location>
</feature>
<dbReference type="Proteomes" id="UP000254866">
    <property type="component" value="Unassembled WGS sequence"/>
</dbReference>
<evidence type="ECO:0000256" key="2">
    <source>
        <dbReference type="ARBA" id="ARBA00022490"/>
    </source>
</evidence>
<dbReference type="GO" id="GO:0031122">
    <property type="term" value="P:cytoplasmic microtubule organization"/>
    <property type="evidence" value="ECO:0007669"/>
    <property type="project" value="TreeGrafter"/>
</dbReference>
<evidence type="ECO:0000313" key="7">
    <source>
        <dbReference type="EMBL" id="RDL38415.1"/>
    </source>
</evidence>
<dbReference type="SUPFAM" id="SSF116907">
    <property type="entry name" value="Hook domain"/>
    <property type="match status" value="1"/>
</dbReference>
<feature type="coiled-coil region" evidence="4">
    <location>
        <begin position="479"/>
        <end position="506"/>
    </location>
</feature>
<feature type="region of interest" description="Disordered" evidence="5">
    <location>
        <begin position="696"/>
        <end position="716"/>
    </location>
</feature>
<evidence type="ECO:0000259" key="6">
    <source>
        <dbReference type="Pfam" id="PF19047"/>
    </source>
</evidence>
<dbReference type="OrthoDB" id="49395at2759"/>
<dbReference type="GO" id="GO:0008017">
    <property type="term" value="F:microtubule binding"/>
    <property type="evidence" value="ECO:0007669"/>
    <property type="project" value="TreeGrafter"/>
</dbReference>
<reference evidence="7 8" key="1">
    <citation type="journal article" date="2018" name="IMA Fungus">
        <title>IMA Genome-F 9: Draft genome sequence of Annulohypoxylon stygium, Aspergillus mulundensis, Berkeleyomyces basicola (syn. Thielaviopsis basicola), Ceratocystis smalleyi, two Cercospora beticola strains, Coleophoma cylindrospora, Fusarium fracticaudum, Phialophora cf. hyalina, and Morchella septimelata.</title>
        <authorList>
            <person name="Wingfield B.D."/>
            <person name="Bills G.F."/>
            <person name="Dong Y."/>
            <person name="Huang W."/>
            <person name="Nel W.J."/>
            <person name="Swalarsk-Parry B.S."/>
            <person name="Vaghefi N."/>
            <person name="Wilken P.M."/>
            <person name="An Z."/>
            <person name="de Beer Z.W."/>
            <person name="De Vos L."/>
            <person name="Chen L."/>
            <person name="Duong T.A."/>
            <person name="Gao Y."/>
            <person name="Hammerbacher A."/>
            <person name="Kikkert J.R."/>
            <person name="Li Y."/>
            <person name="Li H."/>
            <person name="Li K."/>
            <person name="Li Q."/>
            <person name="Liu X."/>
            <person name="Ma X."/>
            <person name="Naidoo K."/>
            <person name="Pethybridge S.J."/>
            <person name="Sun J."/>
            <person name="Steenkamp E.T."/>
            <person name="van der Nest M.A."/>
            <person name="van Wyk S."/>
            <person name="Wingfield M.J."/>
            <person name="Xiong C."/>
            <person name="Yue Q."/>
            <person name="Zhang X."/>
        </authorList>
    </citation>
    <scope>NUCLEOTIDE SEQUENCE [LARGE SCALE GENOMIC DNA]</scope>
    <source>
        <strain evidence="7 8">BP 5553</strain>
    </source>
</reference>
<dbReference type="STRING" id="2656787.A0A370TSA9"/>
<comment type="caution">
    <text evidence="7">The sequence shown here is derived from an EMBL/GenBank/DDBJ whole genome shotgun (WGS) entry which is preliminary data.</text>
</comment>
<dbReference type="GO" id="GO:0030705">
    <property type="term" value="P:cytoskeleton-dependent intracellular transport"/>
    <property type="evidence" value="ECO:0007669"/>
    <property type="project" value="InterPro"/>
</dbReference>
<name>A0A370TSA9_9HELO</name>
<dbReference type="GO" id="GO:0005737">
    <property type="term" value="C:cytoplasm"/>
    <property type="evidence" value="ECO:0007669"/>
    <property type="project" value="UniProtKB-SubCell"/>
</dbReference>
<dbReference type="Gene3D" id="1.10.418.10">
    <property type="entry name" value="Calponin-like domain"/>
    <property type="match status" value="1"/>
</dbReference>
<dbReference type="PANTHER" id="PTHR18947:SF28">
    <property type="entry name" value="GIRDIN, ISOFORM A"/>
    <property type="match status" value="1"/>
</dbReference>
<dbReference type="EMBL" id="NPIC01000002">
    <property type="protein sequence ID" value="RDL38415.1"/>
    <property type="molecule type" value="Genomic_DNA"/>
</dbReference>
<feature type="domain" description="HOOK N-terminal" evidence="6">
    <location>
        <begin position="10"/>
        <end position="150"/>
    </location>
</feature>
<keyword evidence="3 4" id="KW-0175">Coiled coil</keyword>
<evidence type="ECO:0000256" key="5">
    <source>
        <dbReference type="SAM" id="MobiDB-lite"/>
    </source>
</evidence>
<dbReference type="GO" id="GO:0005815">
    <property type="term" value="C:microtubule organizing center"/>
    <property type="evidence" value="ECO:0007669"/>
    <property type="project" value="TreeGrafter"/>
</dbReference>
<dbReference type="CDD" id="cd22211">
    <property type="entry name" value="HkD_SF"/>
    <property type="match status" value="1"/>
</dbReference>
<feature type="coiled-coil region" evidence="4">
    <location>
        <begin position="211"/>
        <end position="339"/>
    </location>
</feature>
<evidence type="ECO:0000256" key="3">
    <source>
        <dbReference type="ARBA" id="ARBA00023054"/>
    </source>
</evidence>
<dbReference type="InterPro" id="IPR036872">
    <property type="entry name" value="CH_dom_sf"/>
</dbReference>
<sequence>MPYSRIEQAALLKWVNTFPLDYEVESLANLTDGFVPSKMLEDIDPKYAVRDLEINSTASRWLGKKKNLEAVSKSLFRYIRKHCDDLDPIALESDIDFNAMAEHDDVEQMAKLLTVLLLAAVRGSNNEKYVTKITNDLDPDTQSQVANIIQSVTEGNTRSPADNNAGPDQAVAKDPELALEAEHATLLAEHEGLKKKHADFITRFERLQQSHDELLEHSNEVDRQLDDLQNSQSGDQTEYIQSLKGQLLEANELIANQEQQAETDRVTKERQERELQSLRPSAERLINLEDHLKELKAENVTLSRKANTLDHFQKKLEAQSGVEKDNTDLRRRIDVLEENQKTFDKVHEENSKMQMTLAEYQQRFHSYELNVVERAGQTKILEEHLRQRDAQIQNLLASKAHDERFIEDLQESLKTGGVGPLSPPSPTATATTLHLSLGDELDQTDDVNYPLQLSRLKAEIQLLKSNSAGTTNVNLRIDLEESDRVRKRLELNLRDLQEKHAIGQHQLGAMISKIDSEKLVPLVDELMKTGPFQIFMPEFYRDEAVAATRRLYMEAVQELLLIKTKLAETEAELSSRERDLLAAKADLSAIDQGEIDGLEELKTANELITSSLQNDLLLCQSKMRNLSTDFEQQKSHLLDALLAKDRLTQEIVKLQEGTSTSRGADKTQPDEATNAALQKSKEQIEKQEAAIQDLQRKLKTAEESSPDAQKAANEATIKNLTRENALIASAWYDITGRLQSNHVVLQRRQDAPKSWLNKQRQMVNAIPRR</sequence>
<dbReference type="InterPro" id="IPR043936">
    <property type="entry name" value="HOOK_N"/>
</dbReference>
<proteinExistence type="predicted"/>